<reference evidence="3 4" key="1">
    <citation type="submission" date="2021-10" db="EMBL/GenBank/DDBJ databases">
        <title>Anaerobic single-cell dispensing facilitates the cultivation of human gut bacteria.</title>
        <authorList>
            <person name="Afrizal A."/>
        </authorList>
    </citation>
    <scope>NUCLEOTIDE SEQUENCE [LARGE SCALE GENOMIC DNA]</scope>
    <source>
        <strain evidence="3 4">CLA-AA-H212</strain>
    </source>
</reference>
<keyword evidence="2" id="KW-0812">Transmembrane</keyword>
<keyword evidence="2" id="KW-0472">Membrane</keyword>
<evidence type="ECO:0000256" key="1">
    <source>
        <dbReference type="ARBA" id="ARBA00004651"/>
    </source>
</evidence>
<feature type="transmembrane region" description="Helical" evidence="2">
    <location>
        <begin position="221"/>
        <end position="242"/>
    </location>
</feature>
<feature type="transmembrane region" description="Helical" evidence="2">
    <location>
        <begin position="12"/>
        <end position="35"/>
    </location>
</feature>
<dbReference type="Proteomes" id="UP001198495">
    <property type="component" value="Unassembled WGS sequence"/>
</dbReference>
<protein>
    <submittedName>
        <fullName evidence="3">MFS transporter</fullName>
    </submittedName>
</protein>
<organism evidence="3 4">
    <name type="scientific">Coprococcus hominis</name>
    <name type="common">ex Arizal et al. 2022</name>
    <dbReference type="NCBI Taxonomy" id="2881262"/>
    <lineage>
        <taxon>Bacteria</taxon>
        <taxon>Bacillati</taxon>
        <taxon>Bacillota</taxon>
        <taxon>Clostridia</taxon>
        <taxon>Lachnospirales</taxon>
        <taxon>Lachnospiraceae</taxon>
        <taxon>Coprococcus</taxon>
    </lineage>
</organism>
<dbReference type="PANTHER" id="PTHR23530:SF1">
    <property type="entry name" value="PERMEASE, MAJOR FACILITATOR SUPERFAMILY-RELATED"/>
    <property type="match status" value="1"/>
</dbReference>
<name>A0ABS8FMH6_9FIRM</name>
<evidence type="ECO:0000313" key="3">
    <source>
        <dbReference type="EMBL" id="MCC2218396.1"/>
    </source>
</evidence>
<gene>
    <name evidence="3" type="ORF">LKD28_05005</name>
</gene>
<feature type="transmembrane region" description="Helical" evidence="2">
    <location>
        <begin position="78"/>
        <end position="105"/>
    </location>
</feature>
<comment type="subcellular location">
    <subcellularLocation>
        <location evidence="1">Cell membrane</location>
        <topology evidence="1">Multi-pass membrane protein</topology>
    </subcellularLocation>
</comment>
<evidence type="ECO:0000256" key="2">
    <source>
        <dbReference type="SAM" id="Phobius"/>
    </source>
</evidence>
<keyword evidence="2" id="KW-1133">Transmembrane helix</keyword>
<accession>A0ABS8FMH6</accession>
<sequence>MFKIKKQISKLYMASILGNLSLTGAWVAILAARGYSLIKIGIAETVFHIFSLTFEIPSGVFADVFGRKQMLVVSSIMRVIGSICMICSKNLTMVCVAIACFAVSYNFSSGSGDALAYDSLKLVGEEVRYERYASNQLILYRLCNGISTLCAGFALFVGYKIAYASDILVTGIQIGVLLSLREIHLNHTGAERKQAVLQSVWKELRGCFVESLRFLKESKRAVFLMTCNSFVGAVDIVLLFFLQAKLPQTGMPDSALGIALFIMEMGGILGAKLILQCKKLRYRWVFVITSVLVLCGVLIEHTGVAVLMTLGGFVAACSDDALQVRTDAILQEMFPSEQRATLISMESFTFSMIMIVLSPLAGIVFSVW</sequence>
<dbReference type="InterPro" id="IPR053160">
    <property type="entry name" value="MFS_DHA3_Transporter"/>
</dbReference>
<feature type="transmembrane region" description="Helical" evidence="2">
    <location>
        <begin position="254"/>
        <end position="275"/>
    </location>
</feature>
<dbReference type="RefSeq" id="WP_021986270.1">
    <property type="nucleotide sequence ID" value="NZ_JAJEQT010000002.1"/>
</dbReference>
<dbReference type="EMBL" id="JAJEQT010000002">
    <property type="protein sequence ID" value="MCC2218396.1"/>
    <property type="molecule type" value="Genomic_DNA"/>
</dbReference>
<dbReference type="CDD" id="cd06174">
    <property type="entry name" value="MFS"/>
    <property type="match status" value="1"/>
</dbReference>
<evidence type="ECO:0000313" key="4">
    <source>
        <dbReference type="Proteomes" id="UP001198495"/>
    </source>
</evidence>
<dbReference type="PANTHER" id="PTHR23530">
    <property type="entry name" value="TRANSPORT PROTEIN-RELATED"/>
    <property type="match status" value="1"/>
</dbReference>
<dbReference type="SUPFAM" id="SSF103473">
    <property type="entry name" value="MFS general substrate transporter"/>
    <property type="match status" value="1"/>
</dbReference>
<comment type="caution">
    <text evidence="3">The sequence shown here is derived from an EMBL/GenBank/DDBJ whole genome shotgun (WGS) entry which is preliminary data.</text>
</comment>
<feature type="transmembrane region" description="Helical" evidence="2">
    <location>
        <begin position="47"/>
        <end position="66"/>
    </location>
</feature>
<feature type="transmembrane region" description="Helical" evidence="2">
    <location>
        <begin position="282"/>
        <end position="299"/>
    </location>
</feature>
<dbReference type="Pfam" id="PF07690">
    <property type="entry name" value="MFS_1"/>
    <property type="match status" value="1"/>
</dbReference>
<feature type="transmembrane region" description="Helical" evidence="2">
    <location>
        <begin position="138"/>
        <end position="159"/>
    </location>
</feature>
<keyword evidence="4" id="KW-1185">Reference proteome</keyword>
<dbReference type="InterPro" id="IPR036259">
    <property type="entry name" value="MFS_trans_sf"/>
</dbReference>
<dbReference type="Gene3D" id="1.20.1250.20">
    <property type="entry name" value="MFS general substrate transporter like domains"/>
    <property type="match status" value="1"/>
</dbReference>
<feature type="transmembrane region" description="Helical" evidence="2">
    <location>
        <begin position="343"/>
        <end position="365"/>
    </location>
</feature>
<dbReference type="InterPro" id="IPR011701">
    <property type="entry name" value="MFS"/>
</dbReference>
<proteinExistence type="predicted"/>